<evidence type="ECO:0000313" key="16">
    <source>
        <dbReference type="Proteomes" id="UP000184088"/>
    </source>
</evidence>
<dbReference type="SUPFAM" id="SSF49367">
    <property type="entry name" value="Superoxide reductase-like"/>
    <property type="match status" value="1"/>
</dbReference>
<feature type="binding site" evidence="12">
    <location>
        <position position="119"/>
    </location>
    <ligand>
        <name>Fe cation</name>
        <dbReference type="ChEBI" id="CHEBI:24875"/>
        <label>2</label>
        <note>catalytic</note>
    </ligand>
</feature>
<comment type="cofactor">
    <cofactor evidence="12">
        <name>Fe(2+)</name>
        <dbReference type="ChEBI" id="CHEBI:29033"/>
    </cofactor>
    <text evidence="12">Binds 1 Fe(2+) ion per subunit. The iron ion 2 is coordinated via four histidines and one cysteine residue.</text>
</comment>
<evidence type="ECO:0000256" key="10">
    <source>
        <dbReference type="ARBA" id="ARBA00031398"/>
    </source>
</evidence>
<dbReference type="RefSeq" id="WP_073346145.1">
    <property type="nucleotide sequence ID" value="NZ_FQVH01000044.1"/>
</dbReference>
<comment type="similarity">
    <text evidence="2">Belongs to the desulfoferrodoxin family.</text>
</comment>
<evidence type="ECO:0000256" key="6">
    <source>
        <dbReference type="ARBA" id="ARBA00022723"/>
    </source>
</evidence>
<dbReference type="GO" id="GO:0050605">
    <property type="term" value="F:superoxide reductase activity"/>
    <property type="evidence" value="ECO:0007669"/>
    <property type="project" value="UniProtKB-EC"/>
</dbReference>
<feature type="binding site" evidence="12">
    <location>
        <position position="9"/>
    </location>
    <ligand>
        <name>Fe cation</name>
        <dbReference type="ChEBI" id="CHEBI:24875"/>
        <label>1</label>
    </ligand>
</feature>
<dbReference type="InterPro" id="IPR038094">
    <property type="entry name" value="Desulfoferrodoxin_N_sf"/>
</dbReference>
<dbReference type="GO" id="GO:0019430">
    <property type="term" value="P:removal of superoxide radicals"/>
    <property type="evidence" value="ECO:0007669"/>
    <property type="project" value="InterPro"/>
</dbReference>
<evidence type="ECO:0000256" key="5">
    <source>
        <dbReference type="ARBA" id="ARBA00022448"/>
    </source>
</evidence>
<evidence type="ECO:0000313" key="15">
    <source>
        <dbReference type="EMBL" id="SHF78064.1"/>
    </source>
</evidence>
<proteinExistence type="inferred from homology"/>
<dbReference type="Pfam" id="PF01880">
    <property type="entry name" value="Desulfoferrodox"/>
    <property type="match status" value="1"/>
</dbReference>
<feature type="domain" description="Desulfoferrodoxin ferrous iron-binding" evidence="13">
    <location>
        <begin position="42"/>
        <end position="123"/>
    </location>
</feature>
<evidence type="ECO:0000259" key="13">
    <source>
        <dbReference type="Pfam" id="PF01880"/>
    </source>
</evidence>
<dbReference type="PANTHER" id="PTHR36541">
    <property type="entry name" value="SUPEROXIDE REDUCTASE-RELATED"/>
    <property type="match status" value="1"/>
</dbReference>
<feature type="binding site" evidence="12">
    <location>
        <position position="74"/>
    </location>
    <ligand>
        <name>Fe cation</name>
        <dbReference type="ChEBI" id="CHEBI:24875"/>
        <label>1</label>
    </ligand>
</feature>
<evidence type="ECO:0000256" key="11">
    <source>
        <dbReference type="ARBA" id="ARBA00047448"/>
    </source>
</evidence>
<dbReference type="Gene3D" id="2.60.40.730">
    <property type="entry name" value="SOR catalytic domain"/>
    <property type="match status" value="1"/>
</dbReference>
<feature type="binding site" evidence="12">
    <location>
        <position position="28"/>
    </location>
    <ligand>
        <name>Fe cation</name>
        <dbReference type="ChEBI" id="CHEBI:24875"/>
        <label>1</label>
    </ligand>
</feature>
<comment type="cofactor">
    <cofactor evidence="12">
        <name>Fe(3+)</name>
        <dbReference type="ChEBI" id="CHEBI:29034"/>
    </cofactor>
    <text evidence="12">Binds 1 Fe(3+) ion per subunit. The iron ion 1 is coordinated via 4 cysteine residues.</text>
</comment>
<protein>
    <recommendedName>
        <fullName evidence="4">Desulfoferrodoxin</fullName>
        <ecNumber evidence="3">1.15.1.2</ecNumber>
    </recommendedName>
    <alternativeName>
        <fullName evidence="10">Superoxide reductase</fullName>
    </alternativeName>
</protein>
<sequence length="124" mass="13945">MEIGQIYKCDKCGNIVEVLHVGGGDLICCGEPMVLLQEKSGDTGKEKHMPVIERDGDIVTVKVGSVLHPMEEKHYIEFIELYADGKIYRKDLKPGDLPQAQFEVKDAVDVRARSYCNLHGLWRS</sequence>
<dbReference type="PANTHER" id="PTHR36541:SF1">
    <property type="entry name" value="SUPEROXIDE REDUCTASE-RELATED"/>
    <property type="match status" value="1"/>
</dbReference>
<feature type="binding site" evidence="12">
    <location>
        <position position="29"/>
    </location>
    <ligand>
        <name>Fe cation</name>
        <dbReference type="ChEBI" id="CHEBI:24875"/>
        <label>1</label>
    </ligand>
</feature>
<evidence type="ECO:0000259" key="14">
    <source>
        <dbReference type="Pfam" id="PF06397"/>
    </source>
</evidence>
<evidence type="ECO:0000256" key="4">
    <source>
        <dbReference type="ARBA" id="ARBA00014839"/>
    </source>
</evidence>
<comment type="function">
    <text evidence="9">Catalyzes the one-electron reduction of superoxide anion radical to hydrogen peroxide at a nonheme ferrous iron center. Plays a fundamental role in case of oxidative stress via its superoxide detoxification activity.</text>
</comment>
<dbReference type="InterPro" id="IPR004462">
    <property type="entry name" value="Desulfoferrodoxin_N"/>
</dbReference>
<name>A0A1M5EFZ5_9THEO</name>
<evidence type="ECO:0000256" key="7">
    <source>
        <dbReference type="ARBA" id="ARBA00022982"/>
    </source>
</evidence>
<dbReference type="InterPro" id="IPR036073">
    <property type="entry name" value="Desulfoferrodoxin_Fe-bd_dom_sf"/>
</dbReference>
<feature type="binding site" evidence="12">
    <location>
        <position position="12"/>
    </location>
    <ligand>
        <name>Fe cation</name>
        <dbReference type="ChEBI" id="CHEBI:24875"/>
        <label>1</label>
    </ligand>
</feature>
<feature type="binding site" evidence="12">
    <location>
        <position position="116"/>
    </location>
    <ligand>
        <name>Fe cation</name>
        <dbReference type="ChEBI" id="CHEBI:24875"/>
        <label>2</label>
        <note>catalytic</note>
    </ligand>
</feature>
<dbReference type="EMBL" id="FQVH01000044">
    <property type="protein sequence ID" value="SHF78064.1"/>
    <property type="molecule type" value="Genomic_DNA"/>
</dbReference>
<accession>A0A1M5EFZ5</accession>
<feature type="binding site" evidence="12">
    <location>
        <position position="68"/>
    </location>
    <ligand>
        <name>Fe cation</name>
        <dbReference type="ChEBI" id="CHEBI:24875"/>
        <label>1</label>
    </ligand>
</feature>
<comment type="cofactor">
    <cofactor evidence="1">
        <name>Cu(2+)</name>
        <dbReference type="ChEBI" id="CHEBI:29036"/>
    </cofactor>
</comment>
<keyword evidence="8 12" id="KW-0408">Iron</keyword>
<dbReference type="NCBIfam" id="TIGR00319">
    <property type="entry name" value="desulf_FeS4"/>
    <property type="match status" value="1"/>
</dbReference>
<evidence type="ECO:0000256" key="2">
    <source>
        <dbReference type="ARBA" id="ARBA00005941"/>
    </source>
</evidence>
<feature type="domain" description="Desulfoferrodoxin N-terminal" evidence="14">
    <location>
        <begin position="2"/>
        <end position="36"/>
    </location>
</feature>
<evidence type="ECO:0000256" key="9">
    <source>
        <dbReference type="ARBA" id="ARBA00024690"/>
    </source>
</evidence>
<dbReference type="InterPro" id="IPR004793">
    <property type="entry name" value="Desulfoferrodoxin_rbo"/>
</dbReference>
<dbReference type="NCBIfam" id="TIGR00320">
    <property type="entry name" value="dfx_rbo"/>
    <property type="match status" value="1"/>
</dbReference>
<dbReference type="CDD" id="cd00974">
    <property type="entry name" value="DSRD"/>
    <property type="match status" value="1"/>
</dbReference>
<dbReference type="GO" id="GO:0005506">
    <property type="term" value="F:iron ion binding"/>
    <property type="evidence" value="ECO:0007669"/>
    <property type="project" value="InterPro"/>
</dbReference>
<gene>
    <name evidence="15" type="ORF">SAMN02746089_02542</name>
</gene>
<feature type="binding site" evidence="12">
    <location>
        <position position="48"/>
    </location>
    <ligand>
        <name>Fe cation</name>
        <dbReference type="ChEBI" id="CHEBI:24875"/>
        <label>1</label>
    </ligand>
</feature>
<reference evidence="15 16" key="1">
    <citation type="submission" date="2016-11" db="EMBL/GenBank/DDBJ databases">
        <authorList>
            <person name="Jaros S."/>
            <person name="Januszkiewicz K."/>
            <person name="Wedrychowicz H."/>
        </authorList>
    </citation>
    <scope>NUCLEOTIDE SEQUENCE [LARGE SCALE GENOMIC DNA]</scope>
    <source>
        <strain evidence="15 16">DSM 17918</strain>
    </source>
</reference>
<evidence type="ECO:0000256" key="3">
    <source>
        <dbReference type="ARBA" id="ARBA00012679"/>
    </source>
</evidence>
<dbReference type="CDD" id="cd03171">
    <property type="entry name" value="SORL_Dfx_classI"/>
    <property type="match status" value="1"/>
</dbReference>
<comment type="catalytic activity">
    <reaction evidence="11">
        <text>reduced [rubredoxin] + superoxide + 2 H(+) = oxidized [rubredoxin] + H2O2</text>
        <dbReference type="Rhea" id="RHEA:21324"/>
        <dbReference type="Rhea" id="RHEA-COMP:10302"/>
        <dbReference type="Rhea" id="RHEA-COMP:10303"/>
        <dbReference type="ChEBI" id="CHEBI:15378"/>
        <dbReference type="ChEBI" id="CHEBI:16240"/>
        <dbReference type="ChEBI" id="CHEBI:18421"/>
        <dbReference type="ChEBI" id="CHEBI:29033"/>
        <dbReference type="ChEBI" id="CHEBI:29034"/>
        <dbReference type="EC" id="1.15.1.2"/>
    </reaction>
</comment>
<dbReference type="Pfam" id="PF06397">
    <property type="entry name" value="Desulfoferrod_N"/>
    <property type="match status" value="1"/>
</dbReference>
<dbReference type="Gene3D" id="2.20.28.100">
    <property type="entry name" value="Desulphoferrodoxin, N-terminal domain"/>
    <property type="match status" value="1"/>
</dbReference>
<dbReference type="STRING" id="1121256.SAMN02746089_02542"/>
<keyword evidence="5" id="KW-0813">Transport</keyword>
<dbReference type="SUPFAM" id="SSF57802">
    <property type="entry name" value="Rubredoxin-like"/>
    <property type="match status" value="1"/>
</dbReference>
<evidence type="ECO:0000256" key="12">
    <source>
        <dbReference type="PIRSR" id="PIRSR604793-1"/>
    </source>
</evidence>
<dbReference type="Proteomes" id="UP000184088">
    <property type="component" value="Unassembled WGS sequence"/>
</dbReference>
<organism evidence="15 16">
    <name type="scientific">Caldanaerobius fijiensis DSM 17918</name>
    <dbReference type="NCBI Taxonomy" id="1121256"/>
    <lineage>
        <taxon>Bacteria</taxon>
        <taxon>Bacillati</taxon>
        <taxon>Bacillota</taxon>
        <taxon>Clostridia</taxon>
        <taxon>Thermoanaerobacterales</taxon>
        <taxon>Thermoanaerobacteraceae</taxon>
        <taxon>Caldanaerobius</taxon>
    </lineage>
</organism>
<keyword evidence="6 12" id="KW-0479">Metal-binding</keyword>
<evidence type="ECO:0000256" key="8">
    <source>
        <dbReference type="ARBA" id="ARBA00023004"/>
    </source>
</evidence>
<dbReference type="OrthoDB" id="9814936at2"/>
<keyword evidence="16" id="KW-1185">Reference proteome</keyword>
<dbReference type="NCBIfam" id="TIGR00332">
    <property type="entry name" value="neela_ferrous"/>
    <property type="match status" value="1"/>
</dbReference>
<dbReference type="InterPro" id="IPR002742">
    <property type="entry name" value="Desulfoferrodoxin_Fe-bd_dom"/>
</dbReference>
<dbReference type="AlphaFoldDB" id="A0A1M5EFZ5"/>
<dbReference type="EC" id="1.15.1.2" evidence="3"/>
<dbReference type="InterPro" id="IPR051233">
    <property type="entry name" value="Desulfoferrodoxin_SOR"/>
</dbReference>
<keyword evidence="7" id="KW-0249">Electron transport</keyword>
<evidence type="ECO:0000256" key="1">
    <source>
        <dbReference type="ARBA" id="ARBA00001973"/>
    </source>
</evidence>